<feature type="transmembrane region" description="Helical" evidence="1">
    <location>
        <begin position="114"/>
        <end position="132"/>
    </location>
</feature>
<organism evidence="2 3">
    <name type="scientific">Marinomonas aquiplantarum</name>
    <dbReference type="NCBI Taxonomy" id="491951"/>
    <lineage>
        <taxon>Bacteria</taxon>
        <taxon>Pseudomonadati</taxon>
        <taxon>Pseudomonadota</taxon>
        <taxon>Gammaproteobacteria</taxon>
        <taxon>Oceanospirillales</taxon>
        <taxon>Oceanospirillaceae</taxon>
        <taxon>Marinomonas</taxon>
    </lineage>
</organism>
<evidence type="ECO:0000256" key="1">
    <source>
        <dbReference type="SAM" id="Phobius"/>
    </source>
</evidence>
<protein>
    <submittedName>
        <fullName evidence="2">Uncharacterized membrane protein YbjE (DUF340 family)</fullName>
    </submittedName>
</protein>
<keyword evidence="1" id="KW-0812">Transmembrane</keyword>
<evidence type="ECO:0000313" key="2">
    <source>
        <dbReference type="EMBL" id="RBO78327.1"/>
    </source>
</evidence>
<feature type="transmembrane region" description="Helical" evidence="1">
    <location>
        <begin position="278"/>
        <end position="301"/>
    </location>
</feature>
<feature type="transmembrane region" description="Helical" evidence="1">
    <location>
        <begin position="138"/>
        <end position="154"/>
    </location>
</feature>
<dbReference type="PANTHER" id="PTHR35804">
    <property type="entry name" value="LYSINE EXPORTER LYSO"/>
    <property type="match status" value="1"/>
</dbReference>
<dbReference type="AlphaFoldDB" id="A0A366CUT3"/>
<feature type="transmembrane region" description="Helical" evidence="1">
    <location>
        <begin position="6"/>
        <end position="25"/>
    </location>
</feature>
<dbReference type="OrthoDB" id="5451742at2"/>
<keyword evidence="1" id="KW-1133">Transmembrane helix</keyword>
<accession>A0A366CUT3</accession>
<keyword evidence="3" id="KW-1185">Reference proteome</keyword>
<dbReference type="Proteomes" id="UP000252086">
    <property type="component" value="Unassembled WGS sequence"/>
</dbReference>
<evidence type="ECO:0000313" key="3">
    <source>
        <dbReference type="Proteomes" id="UP000252086"/>
    </source>
</evidence>
<reference evidence="2 3" key="1">
    <citation type="submission" date="2018-06" db="EMBL/GenBank/DDBJ databases">
        <title>Genomic Encyclopedia of Type Strains, Phase III (KMG-III): the genomes of soil and plant-associated and newly described type strains.</title>
        <authorList>
            <person name="Whitman W."/>
        </authorList>
    </citation>
    <scope>NUCLEOTIDE SEQUENCE [LARGE SCALE GENOMIC DNA]</scope>
    <source>
        <strain evidence="2 3">CECT 7732</strain>
    </source>
</reference>
<feature type="transmembrane region" description="Helical" evidence="1">
    <location>
        <begin position="37"/>
        <end position="56"/>
    </location>
</feature>
<feature type="transmembrane region" description="Helical" evidence="1">
    <location>
        <begin position="62"/>
        <end position="84"/>
    </location>
</feature>
<sequence>MAMLTTLGPLLIALLFGYWVHLKPFTPERVAKWLEQLVYLILGLIGFSLGSLENLIEKLLIAGYQAVILILLVSSLSLLGLYVSGKCFNKHMEKNPEQAASASLKQALLDALKTISWVIGGVALGVIGQNWALQIDEYVTWLLYFLLFLIGCQLRQGNYRLRKLFLNSQGVIIALVTIVTTLLAGWLSCFILDLTWYQGLAVVSGFGWYSLSGILITGLGDPVLGTTAFLLDLSREIIALMFIPFLARINSHLSVGYSGATAMDFTLPMLGKFHGSQIVPVCIASGFIMSILVPVLIPLFLGMN</sequence>
<feature type="transmembrane region" description="Helical" evidence="1">
    <location>
        <begin position="207"/>
        <end position="231"/>
    </location>
</feature>
<dbReference type="RefSeq" id="WP_113875921.1">
    <property type="nucleotide sequence ID" value="NZ_QNRF01000020.1"/>
</dbReference>
<keyword evidence="1" id="KW-0472">Membrane</keyword>
<dbReference type="EMBL" id="QNRF01000020">
    <property type="protein sequence ID" value="RBO78327.1"/>
    <property type="molecule type" value="Genomic_DNA"/>
</dbReference>
<dbReference type="InterPro" id="IPR005642">
    <property type="entry name" value="LysO"/>
</dbReference>
<feature type="transmembrane region" description="Helical" evidence="1">
    <location>
        <begin position="238"/>
        <end position="258"/>
    </location>
</feature>
<dbReference type="GO" id="GO:0015661">
    <property type="term" value="F:L-lysine efflux transmembrane transporter activity"/>
    <property type="evidence" value="ECO:0007669"/>
    <property type="project" value="InterPro"/>
</dbReference>
<dbReference type="PANTHER" id="PTHR35804:SF1">
    <property type="entry name" value="LYSINE EXPORTER LYSO"/>
    <property type="match status" value="1"/>
</dbReference>
<gene>
    <name evidence="2" type="ORF">DFP76_1206</name>
</gene>
<comment type="caution">
    <text evidence="2">The sequence shown here is derived from an EMBL/GenBank/DDBJ whole genome shotgun (WGS) entry which is preliminary data.</text>
</comment>
<feature type="transmembrane region" description="Helical" evidence="1">
    <location>
        <begin position="166"/>
        <end position="187"/>
    </location>
</feature>
<dbReference type="GO" id="GO:0005886">
    <property type="term" value="C:plasma membrane"/>
    <property type="evidence" value="ECO:0007669"/>
    <property type="project" value="TreeGrafter"/>
</dbReference>
<name>A0A366CUT3_9GAMM</name>
<proteinExistence type="predicted"/>
<dbReference type="Pfam" id="PF03956">
    <property type="entry name" value="Lys_export"/>
    <property type="match status" value="1"/>
</dbReference>